<accession>A0A498CBD3</accession>
<dbReference type="Proteomes" id="UP000273158">
    <property type="component" value="Unassembled WGS sequence"/>
</dbReference>
<dbReference type="EMBL" id="RCDB01000001">
    <property type="protein sequence ID" value="RLK52537.1"/>
    <property type="molecule type" value="Genomic_DNA"/>
</dbReference>
<dbReference type="AlphaFoldDB" id="A0A498CBD3"/>
<evidence type="ECO:0000313" key="1">
    <source>
        <dbReference type="EMBL" id="RLK52537.1"/>
    </source>
</evidence>
<reference evidence="1 2" key="1">
    <citation type="journal article" date="2015" name="Stand. Genomic Sci.">
        <title>Genomic Encyclopedia of Bacterial and Archaeal Type Strains, Phase III: the genomes of soil and plant-associated and newly described type strains.</title>
        <authorList>
            <person name="Whitman W.B."/>
            <person name="Woyke T."/>
            <person name="Klenk H.P."/>
            <person name="Zhou Y."/>
            <person name="Lilburn T.G."/>
            <person name="Beck B.J."/>
            <person name="De Vos P."/>
            <person name="Vandamme P."/>
            <person name="Eisen J.A."/>
            <person name="Garrity G."/>
            <person name="Hugenholtz P."/>
            <person name="Kyrpides N.C."/>
        </authorList>
    </citation>
    <scope>NUCLEOTIDE SEQUENCE [LARGE SCALE GENOMIC DNA]</scope>
    <source>
        <strain evidence="1 2">S2T63</strain>
    </source>
</reference>
<gene>
    <name evidence="1" type="ORF">C7474_0485</name>
</gene>
<organism evidence="1 2">
    <name type="scientific">Microbacterium telephonicum</name>
    <dbReference type="NCBI Taxonomy" id="1714841"/>
    <lineage>
        <taxon>Bacteria</taxon>
        <taxon>Bacillati</taxon>
        <taxon>Actinomycetota</taxon>
        <taxon>Actinomycetes</taxon>
        <taxon>Micrococcales</taxon>
        <taxon>Microbacteriaceae</taxon>
        <taxon>Microbacterium</taxon>
    </lineage>
</organism>
<proteinExistence type="predicted"/>
<protein>
    <submittedName>
        <fullName evidence="1">Uncharacterized protein</fullName>
    </submittedName>
</protein>
<comment type="caution">
    <text evidence="1">The sequence shown here is derived from an EMBL/GenBank/DDBJ whole genome shotgun (WGS) entry which is preliminary data.</text>
</comment>
<sequence>MVSAEVVADVLAAAVEVVVVSSDVDDVLVVVGVTVVAPVAQPVRAIDMSTIPAPIVSAGFARRGAAASEDVRRKREKGFVVCMPTTFAALTK</sequence>
<keyword evidence="2" id="KW-1185">Reference proteome</keyword>
<evidence type="ECO:0000313" key="2">
    <source>
        <dbReference type="Proteomes" id="UP000273158"/>
    </source>
</evidence>
<name>A0A498CBD3_9MICO</name>